<dbReference type="PANTHER" id="PTHR46003:SF1">
    <property type="entry name" value="HOST CELL FACTOR"/>
    <property type="match status" value="1"/>
</dbReference>
<dbReference type="STRING" id="13249.T1HZF5"/>
<protein>
    <submittedName>
        <fullName evidence="1">Uncharacterized protein</fullName>
    </submittedName>
</protein>
<dbReference type="InterPro" id="IPR043536">
    <property type="entry name" value="HCF1/2"/>
</dbReference>
<dbReference type="EMBL" id="ACPB03006013">
    <property type="status" value="NOT_ANNOTATED_CDS"/>
    <property type="molecule type" value="Genomic_DNA"/>
</dbReference>
<dbReference type="InParanoid" id="T1HZF5"/>
<dbReference type="PANTHER" id="PTHR46003">
    <property type="entry name" value="HOST CELL FACTOR"/>
    <property type="match status" value="1"/>
</dbReference>
<dbReference type="GO" id="GO:0006338">
    <property type="term" value="P:chromatin remodeling"/>
    <property type="evidence" value="ECO:0007669"/>
    <property type="project" value="TreeGrafter"/>
</dbReference>
<accession>T1HZF5</accession>
<dbReference type="eggNOG" id="KOG4152">
    <property type="taxonomic scope" value="Eukaryota"/>
</dbReference>
<sequence length="172" mass="19475">VLLVLKEHIQSTGYCGLTVKSRQFTGIRSTYTILRNTLLNLATELPKQYSIQRNYYIKLPFNVPHQNNVKIYKLSSSNHLKVMRFLKLLELKEMDCFPIIYSEKGQQLGFMRVYLGPATQAVVPNSALEEACIDTTSKPAIIFRIAAKNSWGFGPATQVRWLQGSTTSDRGS</sequence>
<reference evidence="1" key="1">
    <citation type="submission" date="2015-05" db="UniProtKB">
        <authorList>
            <consortium name="EnsemblMetazoa"/>
        </authorList>
    </citation>
    <scope>IDENTIFICATION</scope>
</reference>
<evidence type="ECO:0000313" key="2">
    <source>
        <dbReference type="Proteomes" id="UP000015103"/>
    </source>
</evidence>
<keyword evidence="2" id="KW-1185">Reference proteome</keyword>
<dbReference type="GO" id="GO:0035097">
    <property type="term" value="C:histone methyltransferase complex"/>
    <property type="evidence" value="ECO:0007669"/>
    <property type="project" value="TreeGrafter"/>
</dbReference>
<dbReference type="HOGENOM" id="CLU_1559190_0_0_1"/>
<organism evidence="1 2">
    <name type="scientific">Rhodnius prolixus</name>
    <name type="common">Triatomid bug</name>
    <dbReference type="NCBI Taxonomy" id="13249"/>
    <lineage>
        <taxon>Eukaryota</taxon>
        <taxon>Metazoa</taxon>
        <taxon>Ecdysozoa</taxon>
        <taxon>Arthropoda</taxon>
        <taxon>Hexapoda</taxon>
        <taxon>Insecta</taxon>
        <taxon>Pterygota</taxon>
        <taxon>Neoptera</taxon>
        <taxon>Paraneoptera</taxon>
        <taxon>Hemiptera</taxon>
        <taxon>Heteroptera</taxon>
        <taxon>Panheteroptera</taxon>
        <taxon>Cimicomorpha</taxon>
        <taxon>Reduviidae</taxon>
        <taxon>Triatominae</taxon>
        <taxon>Rhodnius</taxon>
    </lineage>
</organism>
<dbReference type="VEuPathDB" id="VectorBase:RPRC009425"/>
<name>T1HZF5_RHOPR</name>
<dbReference type="Gene3D" id="2.60.40.10">
    <property type="entry name" value="Immunoglobulins"/>
    <property type="match status" value="1"/>
</dbReference>
<proteinExistence type="predicted"/>
<dbReference type="EnsemblMetazoa" id="RPRC009425-RA">
    <property type="protein sequence ID" value="RPRC009425-PA"/>
    <property type="gene ID" value="RPRC009425"/>
</dbReference>
<dbReference type="Proteomes" id="UP000015103">
    <property type="component" value="Unassembled WGS sequence"/>
</dbReference>
<dbReference type="AlphaFoldDB" id="T1HZF5"/>
<evidence type="ECO:0000313" key="1">
    <source>
        <dbReference type="EnsemblMetazoa" id="RPRC009425-PA"/>
    </source>
</evidence>
<dbReference type="GO" id="GO:0003713">
    <property type="term" value="F:transcription coactivator activity"/>
    <property type="evidence" value="ECO:0007669"/>
    <property type="project" value="TreeGrafter"/>
</dbReference>
<dbReference type="InterPro" id="IPR013783">
    <property type="entry name" value="Ig-like_fold"/>
</dbReference>